<evidence type="ECO:0000256" key="1">
    <source>
        <dbReference type="SAM" id="MobiDB-lite"/>
    </source>
</evidence>
<evidence type="ECO:0000313" key="2">
    <source>
        <dbReference type="EMBL" id="KAK3850639.1"/>
    </source>
</evidence>
<feature type="compositionally biased region" description="Low complexity" evidence="1">
    <location>
        <begin position="107"/>
        <end position="131"/>
    </location>
</feature>
<feature type="compositionally biased region" description="Basic and acidic residues" evidence="1">
    <location>
        <begin position="189"/>
        <end position="208"/>
    </location>
</feature>
<gene>
    <name evidence="2" type="ORF">Pcinc_042668</name>
</gene>
<feature type="compositionally biased region" description="Polar residues" evidence="1">
    <location>
        <begin position="289"/>
        <end position="305"/>
    </location>
</feature>
<accession>A0AAE1BK67</accession>
<organism evidence="2 3">
    <name type="scientific">Petrolisthes cinctipes</name>
    <name type="common">Flat porcelain crab</name>
    <dbReference type="NCBI Taxonomy" id="88211"/>
    <lineage>
        <taxon>Eukaryota</taxon>
        <taxon>Metazoa</taxon>
        <taxon>Ecdysozoa</taxon>
        <taxon>Arthropoda</taxon>
        <taxon>Crustacea</taxon>
        <taxon>Multicrustacea</taxon>
        <taxon>Malacostraca</taxon>
        <taxon>Eumalacostraca</taxon>
        <taxon>Eucarida</taxon>
        <taxon>Decapoda</taxon>
        <taxon>Pleocyemata</taxon>
        <taxon>Anomura</taxon>
        <taxon>Galatheoidea</taxon>
        <taxon>Porcellanidae</taxon>
        <taxon>Petrolisthes</taxon>
    </lineage>
</organism>
<proteinExistence type="predicted"/>
<feature type="compositionally biased region" description="Polar residues" evidence="1">
    <location>
        <begin position="718"/>
        <end position="748"/>
    </location>
</feature>
<dbReference type="Proteomes" id="UP001286313">
    <property type="component" value="Unassembled WGS sequence"/>
</dbReference>
<name>A0AAE1BK67_PETCI</name>
<evidence type="ECO:0000313" key="3">
    <source>
        <dbReference type="Proteomes" id="UP001286313"/>
    </source>
</evidence>
<comment type="caution">
    <text evidence="2">The sequence shown here is derived from an EMBL/GenBank/DDBJ whole genome shotgun (WGS) entry which is preliminary data.</text>
</comment>
<feature type="compositionally biased region" description="Low complexity" evidence="1">
    <location>
        <begin position="259"/>
        <end position="288"/>
    </location>
</feature>
<keyword evidence="3" id="KW-1185">Reference proteome</keyword>
<feature type="compositionally biased region" description="Basic residues" evidence="1">
    <location>
        <begin position="1"/>
        <end position="11"/>
    </location>
</feature>
<dbReference type="EMBL" id="JAWQEG010008276">
    <property type="protein sequence ID" value="KAK3850639.1"/>
    <property type="molecule type" value="Genomic_DNA"/>
</dbReference>
<dbReference type="AlphaFoldDB" id="A0AAE1BK67"/>
<reference evidence="2" key="1">
    <citation type="submission" date="2023-10" db="EMBL/GenBank/DDBJ databases">
        <title>Genome assemblies of two species of porcelain crab, Petrolisthes cinctipes and Petrolisthes manimaculis (Anomura: Porcellanidae).</title>
        <authorList>
            <person name="Angst P."/>
        </authorList>
    </citation>
    <scope>NUCLEOTIDE SEQUENCE</scope>
    <source>
        <strain evidence="2">PB745_01</strain>
        <tissue evidence="2">Gill</tissue>
    </source>
</reference>
<feature type="region of interest" description="Disordered" evidence="1">
    <location>
        <begin position="1"/>
        <end position="305"/>
    </location>
</feature>
<feature type="compositionally biased region" description="Low complexity" evidence="1">
    <location>
        <begin position="235"/>
        <end position="245"/>
    </location>
</feature>
<feature type="compositionally biased region" description="Basic and acidic residues" evidence="1">
    <location>
        <begin position="221"/>
        <end position="234"/>
    </location>
</feature>
<protein>
    <submittedName>
        <fullName evidence="2">Uncharacterized protein</fullName>
    </submittedName>
</protein>
<feature type="compositionally biased region" description="Low complexity" evidence="1">
    <location>
        <begin position="664"/>
        <end position="681"/>
    </location>
</feature>
<feature type="compositionally biased region" description="Basic and acidic residues" evidence="1">
    <location>
        <begin position="49"/>
        <end position="65"/>
    </location>
</feature>
<feature type="compositionally biased region" description="Acidic residues" evidence="1">
    <location>
        <begin position="86"/>
        <end position="106"/>
    </location>
</feature>
<feature type="non-terminal residue" evidence="2">
    <location>
        <position position="941"/>
    </location>
</feature>
<sequence>MERLRNIRHRLSVSVDKLSPSRRSKSQQRKSMPLGSAPVSEGNIPDSVRVSRADERPTSAIEVRRTNTMSTTGSGSDSRPSSYYDPDPDPDPDDSVSEEWDDDDVTFGDGDSTPVVEVSAAAAIAPLPVLPQDVESLPAPTTENTDPEKVLKRPTPSMADESDSLMSEVMKEVQKITNLTDTSVKVKRPKMEMRTDESRANVEEKSHGQTEASVSFRKQQKSGEGRFNMSDEHLGGSTTSEPLSGEGEGGGGGFKDSIKIINSSTSSSTDHTPLSTSLNTSTLSTASTYRTESLTSGYLSDSDVTLSDGKCDSGYIRSSAFNNTLTSQQQQQQQHTASSSVTTSCFTTSSVAASAGGSSVTTSVISQEFTKSAFIAVKSDAPSGLPLIGGKEEPPAATTDMPTPSAFTSVVPHKTDDVGTGGKEDKPSDTKTASDTNTLTKKESIYSRIMKRKDKEPIYAKIKPKLNIETSFQPIEPSVGKNIWTGGGVVKPEPVYSTVKPRDPGGSVLPSGPMSAPTSPITSPFAPLGGDSPGLNKKIEPIYSKVKPREARSNTLPREPVYSRVSKAFGLQPKEPSQPRDPSPGKVKTKDPIYTMPLPLTPKEEEEQAAQRKRESLYSQGSSSDYGKFTVRVGEIGVTPSRPAVITINNPGYAAPTGLSTTLPAATKPETSPSPSTPTAPCRTKEKAATLPAPKPPTKSVSMSPTAHVKLIEKTSNDKSSSSEQPKVDSETSLVESSDTESTGRTRLSNLVEELAQELEAVSRRLGSTPETSEQNKKEVLAKLLSTYDIPKNLRRVEEADENAILEAEQALVPGSISMDELRYVDEENAETVYADVPDYSQDEFVIALDDENDPRYASLTRTLREQKMGESPGRVSKRTAAVYANALNVVTALKVLINSKSTQAATVLNKMGTLARPYSHKVQGSISDTTWIQRIIYHKS</sequence>
<feature type="region of interest" description="Disordered" evidence="1">
    <location>
        <begin position="498"/>
        <end position="748"/>
    </location>
</feature>
<feature type="compositionally biased region" description="Low complexity" evidence="1">
    <location>
        <begin position="70"/>
        <end position="85"/>
    </location>
</feature>
<feature type="region of interest" description="Disordered" evidence="1">
    <location>
        <begin position="385"/>
        <end position="437"/>
    </location>
</feature>
<feature type="compositionally biased region" description="Basic and acidic residues" evidence="1">
    <location>
        <begin position="413"/>
        <end position="429"/>
    </location>
</feature>